<dbReference type="InterPro" id="IPR057666">
    <property type="entry name" value="DrpA_SLOG"/>
</dbReference>
<dbReference type="AlphaFoldDB" id="A0A1T4JXS7"/>
<dbReference type="InterPro" id="IPR041614">
    <property type="entry name" value="DprA_WH"/>
</dbReference>
<dbReference type="InterPro" id="IPR010994">
    <property type="entry name" value="RuvA_2-like"/>
</dbReference>
<gene>
    <name evidence="4" type="ORF">SAMN02745973_00185</name>
</gene>
<dbReference type="Gene3D" id="3.40.50.450">
    <property type="match status" value="1"/>
</dbReference>
<sequence>MKQDIYWIWLSRIKGIGSRKFLNLYEHFKSIEKVYNAKEIEFYGIPNIRRTDINKILQNKNLKETVEYINKLKKQKIGFLTYKDDRYPMLLKEIYDPPIILYYKGNMEIDKIAISIVGSRNASYYGLKIARKLAYELASLGVTIISGMARGIDTYAHKGAMEANGKTIAVLGCGVDVIYPIENSDLMKEIETKGLILSEYPLSTLPKANNFPARNRIISGLSLGTIVIEAGEKSGSLITAEFALEQGRNVYAIPNNIDSPTSKGVNSLIKEGAKVVTSIEDIIEDFIPYLKSSKISLVNEKSKQSQELKYQGLSKEEKTIIEKIQLGYTHGDEIVRVCNYPVSVVNSCLTILELKGFIKKYKNEYYIK</sequence>
<dbReference type="Gene3D" id="1.10.10.10">
    <property type="entry name" value="Winged helix-like DNA-binding domain superfamily/Winged helix DNA-binding domain"/>
    <property type="match status" value="1"/>
</dbReference>
<evidence type="ECO:0000313" key="4">
    <source>
        <dbReference type="EMBL" id="SJZ34815.1"/>
    </source>
</evidence>
<reference evidence="4 5" key="1">
    <citation type="submission" date="2017-02" db="EMBL/GenBank/DDBJ databases">
        <authorList>
            <person name="Peterson S.W."/>
        </authorList>
    </citation>
    <scope>NUCLEOTIDE SEQUENCE [LARGE SCALE GENOMIC DNA]</scope>
    <source>
        <strain evidence="4 5">DSM 15102</strain>
    </source>
</reference>
<comment type="similarity">
    <text evidence="1">Belongs to the DprA/Smf family.</text>
</comment>
<evidence type="ECO:0000256" key="1">
    <source>
        <dbReference type="ARBA" id="ARBA00006525"/>
    </source>
</evidence>
<evidence type="ECO:0000259" key="2">
    <source>
        <dbReference type="Pfam" id="PF02481"/>
    </source>
</evidence>
<name>A0A1T4JXS7_9FIRM</name>
<feature type="domain" description="DprA winged helix" evidence="3">
    <location>
        <begin position="311"/>
        <end position="359"/>
    </location>
</feature>
<dbReference type="SUPFAM" id="SSF102405">
    <property type="entry name" value="MCP/YpsA-like"/>
    <property type="match status" value="1"/>
</dbReference>
<dbReference type="Proteomes" id="UP000196365">
    <property type="component" value="Unassembled WGS sequence"/>
</dbReference>
<dbReference type="Pfam" id="PF17782">
    <property type="entry name" value="WHD_DprA"/>
    <property type="match status" value="1"/>
</dbReference>
<accession>A0A1T4JXS7</accession>
<protein>
    <submittedName>
        <fullName evidence="4">DNA processing protein</fullName>
    </submittedName>
</protein>
<dbReference type="Pfam" id="PF02481">
    <property type="entry name" value="DNA_processg_A"/>
    <property type="match status" value="1"/>
</dbReference>
<dbReference type="RefSeq" id="WP_159454623.1">
    <property type="nucleotide sequence ID" value="NZ_FUWV01000001.1"/>
</dbReference>
<feature type="domain" description="Smf/DprA SLOG" evidence="2">
    <location>
        <begin position="79"/>
        <end position="286"/>
    </location>
</feature>
<keyword evidence="5" id="KW-1185">Reference proteome</keyword>
<dbReference type="GO" id="GO:0009294">
    <property type="term" value="P:DNA-mediated transformation"/>
    <property type="evidence" value="ECO:0007669"/>
    <property type="project" value="InterPro"/>
</dbReference>
<organism evidence="4 5">
    <name type="scientific">Garciella nitratireducens DSM 15102</name>
    <dbReference type="NCBI Taxonomy" id="1121911"/>
    <lineage>
        <taxon>Bacteria</taxon>
        <taxon>Bacillati</taxon>
        <taxon>Bacillota</taxon>
        <taxon>Clostridia</taxon>
        <taxon>Eubacteriales</taxon>
        <taxon>Eubacteriaceae</taxon>
        <taxon>Garciella</taxon>
    </lineage>
</organism>
<dbReference type="PANTHER" id="PTHR43022:SF1">
    <property type="entry name" value="PROTEIN SMF"/>
    <property type="match status" value="1"/>
</dbReference>
<dbReference type="OrthoDB" id="9785707at2"/>
<dbReference type="EMBL" id="FUWV01000001">
    <property type="protein sequence ID" value="SJZ34815.1"/>
    <property type="molecule type" value="Genomic_DNA"/>
</dbReference>
<proteinExistence type="inferred from homology"/>
<evidence type="ECO:0000313" key="5">
    <source>
        <dbReference type="Proteomes" id="UP000196365"/>
    </source>
</evidence>
<evidence type="ECO:0000259" key="3">
    <source>
        <dbReference type="Pfam" id="PF17782"/>
    </source>
</evidence>
<dbReference type="NCBIfam" id="TIGR00732">
    <property type="entry name" value="dprA"/>
    <property type="match status" value="1"/>
</dbReference>
<dbReference type="InterPro" id="IPR036388">
    <property type="entry name" value="WH-like_DNA-bd_sf"/>
</dbReference>
<dbReference type="SUPFAM" id="SSF47781">
    <property type="entry name" value="RuvA domain 2-like"/>
    <property type="match status" value="1"/>
</dbReference>
<dbReference type="PANTHER" id="PTHR43022">
    <property type="entry name" value="PROTEIN SMF"/>
    <property type="match status" value="1"/>
</dbReference>
<dbReference type="InterPro" id="IPR003488">
    <property type="entry name" value="DprA"/>
</dbReference>